<gene>
    <name evidence="8" type="ORF">HNQ60_004936</name>
</gene>
<dbReference type="InterPro" id="IPR000719">
    <property type="entry name" value="Prot_kinase_dom"/>
</dbReference>
<dbReference type="PROSITE" id="PS50011">
    <property type="entry name" value="PROTEIN_KINASE_DOM"/>
    <property type="match status" value="1"/>
</dbReference>
<feature type="domain" description="Protein kinase" evidence="7">
    <location>
        <begin position="10"/>
        <end position="290"/>
    </location>
</feature>
<dbReference type="PROSITE" id="PS00108">
    <property type="entry name" value="PROTEIN_KINASE_ST"/>
    <property type="match status" value="1"/>
</dbReference>
<evidence type="ECO:0000259" key="7">
    <source>
        <dbReference type="PROSITE" id="PS50011"/>
    </source>
</evidence>
<keyword evidence="8" id="KW-0723">Serine/threonine-protein kinase</keyword>
<sequence length="675" mass="73692">MSESITVPGYRIERKLGQGGMAAVYLAIQQSFEREVALKIMSPLLNSDPSFTTRFMREARIVAHMHHASIVPVFDVGEHKPYHYLSMEYLPGGDLKQRILQGLGSPQLVSDVCMALCPALDLAHRKGFVHRDIKPENILFREDGTPVLTDFGIARAVDSGTSLTMAGMLVGTPSYMSPEQVKGQELDGRSDLYSLGIVCYEILTGTVPFRADSTLSVALKHLSEPLPTLPANLAMYQAFLNKLTAKERGERFASGSEILKALRHLESHYRTADVTLLRPLPEELRSAPLLRTLPAKAKASVITLSTQLKDLWTRVPPLPKIPWSKITPSKPAIDKRTAMGIGSGVAALLLVAILIRVQSNESPEEQVARAPALVAATPAAATASPSLREQTADSSIAPAPVATAEPEAIAEELDPVAEAARIAQLAEARAQRQAERQRQLEQQRRREAEQQAAAQAAKQEQIEKLLASAQTLYAQGSLALPSGASAADRYQEVLQLQPGQPEAMAGKQRIANVLAQEAEHARSVRDADALRRLIPQIAWVQPGHPKLVELQSQLAALEASPTELTRRQAANLEKAARHVAKAYELIERKPYDIRAADAATDEYDRAASAVAMAPGLPLLKERLISSYPQAVRTELNDNDTRNALKMINLARKRKWLSPELEQMEASIQRGSVAAD</sequence>
<evidence type="ECO:0000256" key="3">
    <source>
        <dbReference type="ARBA" id="ARBA00022777"/>
    </source>
</evidence>
<dbReference type="SMART" id="SM00220">
    <property type="entry name" value="S_TKc"/>
    <property type="match status" value="1"/>
</dbReference>
<protein>
    <submittedName>
        <fullName evidence="8">Serine/threonine protein kinase</fullName>
    </submittedName>
</protein>
<dbReference type="PANTHER" id="PTHR43289">
    <property type="entry name" value="MITOGEN-ACTIVATED PROTEIN KINASE KINASE KINASE 20-RELATED"/>
    <property type="match status" value="1"/>
</dbReference>
<dbReference type="InterPro" id="IPR017441">
    <property type="entry name" value="Protein_kinase_ATP_BS"/>
</dbReference>
<dbReference type="Gene3D" id="3.30.200.20">
    <property type="entry name" value="Phosphorylase Kinase, domain 1"/>
    <property type="match status" value="1"/>
</dbReference>
<evidence type="ECO:0000256" key="2">
    <source>
        <dbReference type="ARBA" id="ARBA00022741"/>
    </source>
</evidence>
<evidence type="ECO:0000256" key="1">
    <source>
        <dbReference type="ARBA" id="ARBA00022679"/>
    </source>
</evidence>
<keyword evidence="3 8" id="KW-0418">Kinase</keyword>
<feature type="region of interest" description="Disordered" evidence="6">
    <location>
        <begin position="434"/>
        <end position="455"/>
    </location>
</feature>
<dbReference type="RefSeq" id="WP_184335423.1">
    <property type="nucleotide sequence ID" value="NZ_JACHHZ010000006.1"/>
</dbReference>
<proteinExistence type="predicted"/>
<dbReference type="Proteomes" id="UP000588068">
    <property type="component" value="Unassembled WGS sequence"/>
</dbReference>
<evidence type="ECO:0000256" key="6">
    <source>
        <dbReference type="SAM" id="MobiDB-lite"/>
    </source>
</evidence>
<organism evidence="8 9">
    <name type="scientific">Povalibacter uvarum</name>
    <dbReference type="NCBI Taxonomy" id="732238"/>
    <lineage>
        <taxon>Bacteria</taxon>
        <taxon>Pseudomonadati</taxon>
        <taxon>Pseudomonadota</taxon>
        <taxon>Gammaproteobacteria</taxon>
        <taxon>Steroidobacterales</taxon>
        <taxon>Steroidobacteraceae</taxon>
        <taxon>Povalibacter</taxon>
    </lineage>
</organism>
<comment type="caution">
    <text evidence="8">The sequence shown here is derived from an EMBL/GenBank/DDBJ whole genome shotgun (WGS) entry which is preliminary data.</text>
</comment>
<keyword evidence="2 5" id="KW-0547">Nucleotide-binding</keyword>
<dbReference type="GO" id="GO:0004674">
    <property type="term" value="F:protein serine/threonine kinase activity"/>
    <property type="evidence" value="ECO:0007669"/>
    <property type="project" value="UniProtKB-KW"/>
</dbReference>
<dbReference type="Pfam" id="PF00069">
    <property type="entry name" value="Pkinase"/>
    <property type="match status" value="1"/>
</dbReference>
<keyword evidence="9" id="KW-1185">Reference proteome</keyword>
<dbReference type="PANTHER" id="PTHR43289:SF6">
    <property type="entry name" value="SERINE_THREONINE-PROTEIN KINASE NEKL-3"/>
    <property type="match status" value="1"/>
</dbReference>
<dbReference type="Gene3D" id="1.10.510.10">
    <property type="entry name" value="Transferase(Phosphotransferase) domain 1"/>
    <property type="match status" value="1"/>
</dbReference>
<accession>A0A841HW81</accession>
<dbReference type="PROSITE" id="PS00107">
    <property type="entry name" value="PROTEIN_KINASE_ATP"/>
    <property type="match status" value="1"/>
</dbReference>
<evidence type="ECO:0000256" key="4">
    <source>
        <dbReference type="ARBA" id="ARBA00022840"/>
    </source>
</evidence>
<dbReference type="CDD" id="cd14014">
    <property type="entry name" value="STKc_PknB_like"/>
    <property type="match status" value="1"/>
</dbReference>
<dbReference type="InterPro" id="IPR011009">
    <property type="entry name" value="Kinase-like_dom_sf"/>
</dbReference>
<feature type="binding site" evidence="5">
    <location>
        <position position="39"/>
    </location>
    <ligand>
        <name>ATP</name>
        <dbReference type="ChEBI" id="CHEBI:30616"/>
    </ligand>
</feature>
<evidence type="ECO:0000313" key="9">
    <source>
        <dbReference type="Proteomes" id="UP000588068"/>
    </source>
</evidence>
<dbReference type="AlphaFoldDB" id="A0A841HW81"/>
<dbReference type="SUPFAM" id="SSF56112">
    <property type="entry name" value="Protein kinase-like (PK-like)"/>
    <property type="match status" value="1"/>
</dbReference>
<dbReference type="InterPro" id="IPR008271">
    <property type="entry name" value="Ser/Thr_kinase_AS"/>
</dbReference>
<evidence type="ECO:0000313" key="8">
    <source>
        <dbReference type="EMBL" id="MBB6096045.1"/>
    </source>
</evidence>
<feature type="compositionally biased region" description="Basic and acidic residues" evidence="6">
    <location>
        <begin position="434"/>
        <end position="449"/>
    </location>
</feature>
<keyword evidence="1" id="KW-0808">Transferase</keyword>
<reference evidence="8 9" key="1">
    <citation type="submission" date="2020-08" db="EMBL/GenBank/DDBJ databases">
        <title>Genomic Encyclopedia of Type Strains, Phase IV (KMG-IV): sequencing the most valuable type-strain genomes for metagenomic binning, comparative biology and taxonomic classification.</title>
        <authorList>
            <person name="Goeker M."/>
        </authorList>
    </citation>
    <scope>NUCLEOTIDE SEQUENCE [LARGE SCALE GENOMIC DNA]</scope>
    <source>
        <strain evidence="8 9">DSM 26723</strain>
    </source>
</reference>
<dbReference type="GO" id="GO:0005524">
    <property type="term" value="F:ATP binding"/>
    <property type="evidence" value="ECO:0007669"/>
    <property type="project" value="UniProtKB-UniRule"/>
</dbReference>
<keyword evidence="4 5" id="KW-0067">ATP-binding</keyword>
<dbReference type="EMBL" id="JACHHZ010000006">
    <property type="protein sequence ID" value="MBB6096045.1"/>
    <property type="molecule type" value="Genomic_DNA"/>
</dbReference>
<evidence type="ECO:0000256" key="5">
    <source>
        <dbReference type="PROSITE-ProRule" id="PRU10141"/>
    </source>
</evidence>
<name>A0A841HW81_9GAMM</name>